<sequence length="74" mass="8207">MIGKLIITAIILGGGAFLLLSDSFEEYISPYANAAVSDIEDMKNDPAVQTKFQQALDVIYENISKIKFSLNDFF</sequence>
<reference evidence="1 2" key="1">
    <citation type="journal article" date="2019" name="Environ. Microbiol.">
        <title>Genomics insights into ecotype formation of ammonia-oxidizing archaea in the deep ocean.</title>
        <authorList>
            <person name="Wang Y."/>
            <person name="Huang J.M."/>
            <person name="Cui G.J."/>
            <person name="Nunoura T."/>
            <person name="Takaki Y."/>
            <person name="Li W.L."/>
            <person name="Li J."/>
            <person name="Gao Z.M."/>
            <person name="Takai K."/>
            <person name="Zhang A.Q."/>
            <person name="Stepanauskas R."/>
        </authorList>
    </citation>
    <scope>NUCLEOTIDE SEQUENCE [LARGE SCALE GENOMIC DNA]</scope>
    <source>
        <strain evidence="1 2">F20</strain>
    </source>
</reference>
<organism evidence="1 2">
    <name type="scientific">Marine Group I thaumarchaeote</name>
    <dbReference type="NCBI Taxonomy" id="2511932"/>
    <lineage>
        <taxon>Archaea</taxon>
        <taxon>Nitrososphaerota</taxon>
        <taxon>Marine Group I</taxon>
    </lineage>
</organism>
<accession>A0A7K4NNR7</accession>
<proteinExistence type="predicted"/>
<evidence type="ECO:0000313" key="2">
    <source>
        <dbReference type="Proteomes" id="UP000526196"/>
    </source>
</evidence>
<dbReference type="AlphaFoldDB" id="A0A7K4NNR7"/>
<gene>
    <name evidence="1" type="ORF">HX833_00925</name>
</gene>
<dbReference type="Proteomes" id="UP000526196">
    <property type="component" value="Unassembled WGS sequence"/>
</dbReference>
<dbReference type="EMBL" id="JACASX010000001">
    <property type="protein sequence ID" value="NWK04649.1"/>
    <property type="molecule type" value="Genomic_DNA"/>
</dbReference>
<name>A0A7K4NNR7_9ARCH</name>
<evidence type="ECO:0000313" key="1">
    <source>
        <dbReference type="EMBL" id="NWK04649.1"/>
    </source>
</evidence>
<protein>
    <submittedName>
        <fullName evidence="1">Uncharacterized protein</fullName>
    </submittedName>
</protein>
<comment type="caution">
    <text evidence="1">The sequence shown here is derived from an EMBL/GenBank/DDBJ whole genome shotgun (WGS) entry which is preliminary data.</text>
</comment>